<gene>
    <name evidence="1" type="ORF">BpHYR1_041196</name>
</gene>
<comment type="caution">
    <text evidence="1">The sequence shown here is derived from an EMBL/GenBank/DDBJ whole genome shotgun (WGS) entry which is preliminary data.</text>
</comment>
<keyword evidence="2" id="KW-1185">Reference proteome</keyword>
<accession>A0A3M7T9C1</accession>
<protein>
    <submittedName>
        <fullName evidence="1">Uncharacterized protein</fullName>
    </submittedName>
</protein>
<proteinExistence type="predicted"/>
<dbReference type="Proteomes" id="UP000276133">
    <property type="component" value="Unassembled WGS sequence"/>
</dbReference>
<dbReference type="EMBL" id="REGN01000066">
    <property type="protein sequence ID" value="RNA44693.1"/>
    <property type="molecule type" value="Genomic_DNA"/>
</dbReference>
<organism evidence="1 2">
    <name type="scientific">Brachionus plicatilis</name>
    <name type="common">Marine rotifer</name>
    <name type="synonym">Brachionus muelleri</name>
    <dbReference type="NCBI Taxonomy" id="10195"/>
    <lineage>
        <taxon>Eukaryota</taxon>
        <taxon>Metazoa</taxon>
        <taxon>Spiralia</taxon>
        <taxon>Gnathifera</taxon>
        <taxon>Rotifera</taxon>
        <taxon>Eurotatoria</taxon>
        <taxon>Monogononta</taxon>
        <taxon>Pseudotrocha</taxon>
        <taxon>Ploima</taxon>
        <taxon>Brachionidae</taxon>
        <taxon>Brachionus</taxon>
    </lineage>
</organism>
<evidence type="ECO:0000313" key="2">
    <source>
        <dbReference type="Proteomes" id="UP000276133"/>
    </source>
</evidence>
<reference evidence="1 2" key="1">
    <citation type="journal article" date="2018" name="Sci. Rep.">
        <title>Genomic signatures of local adaptation to the degree of environmental predictability in rotifers.</title>
        <authorList>
            <person name="Franch-Gras L."/>
            <person name="Hahn C."/>
            <person name="Garcia-Roger E.M."/>
            <person name="Carmona M.J."/>
            <person name="Serra M."/>
            <person name="Gomez A."/>
        </authorList>
    </citation>
    <scope>NUCLEOTIDE SEQUENCE [LARGE SCALE GENOMIC DNA]</scope>
    <source>
        <strain evidence="1">HYR1</strain>
    </source>
</reference>
<evidence type="ECO:0000313" key="1">
    <source>
        <dbReference type="EMBL" id="RNA44693.1"/>
    </source>
</evidence>
<sequence length="91" mass="10570">MYSSTSALAIPTCVPRARNRPNPKWFNVNIKQLTKKKYILHFRIRSAPRNSELKALYVTVCKQAKTAVRNAIYKYEDSISEAVQRHDQMSQ</sequence>
<name>A0A3M7T9C1_BRAPC</name>
<dbReference type="AlphaFoldDB" id="A0A3M7T9C1"/>